<keyword evidence="1" id="KW-0479">Metal-binding</keyword>
<sequence length="314" mass="36227">MTTVSPESILRGLRPEPFDGKHRDHRAENWFIRFECYCNAAQVSAQGQDRITFASLLLTGVASQWFEQLGTITATTTTDGKHMSAYDVFKNKFRQRFINANDSFDAFDRIRELRQKRSVNEYVIQFKQLRSRLSNFDNELAVKFFRSGLKPELRQLVDNHPEIAENDINGLISLAERLDRMKYERPHYFQPRNFHKPQRMTSNQEVYPQPMDLDAIQAHPNSRSKLQQPSNKTKETDFAKGNCFYCHKPGHRINDCPERNKKSAGLIVLAPPWYLPNRTSLPCNAHRASILQECGPNLALLKRTQALSTIEAAS</sequence>
<keyword evidence="4" id="KW-1185">Reference proteome</keyword>
<reference evidence="3" key="2">
    <citation type="journal article" date="2022" name="Microbiol. Resour. Announc.">
        <title>Whole-Genome Sequence of Entomortierella parvispora E1425, a Mucoromycotan Fungus Associated with Burkholderiaceae-Related Endosymbiotic Bacteria.</title>
        <authorList>
            <person name="Herlambang A."/>
            <person name="Guo Y."/>
            <person name="Takashima Y."/>
            <person name="Narisawa K."/>
            <person name="Ohta H."/>
            <person name="Nishizawa T."/>
        </authorList>
    </citation>
    <scope>NUCLEOTIDE SEQUENCE</scope>
    <source>
        <strain evidence="3">E1425</strain>
    </source>
</reference>
<accession>A0A9P3HFA4</accession>
<keyword evidence="1" id="KW-0862">Zinc</keyword>
<dbReference type="SMART" id="SM00343">
    <property type="entry name" value="ZnF_C2HC"/>
    <property type="match status" value="1"/>
</dbReference>
<dbReference type="EMBL" id="BQFW01000011">
    <property type="protein sequence ID" value="GJJ75614.1"/>
    <property type="molecule type" value="Genomic_DNA"/>
</dbReference>
<dbReference type="PANTHER" id="PTHR33223:SF6">
    <property type="entry name" value="CCHC-TYPE DOMAIN-CONTAINING PROTEIN"/>
    <property type="match status" value="1"/>
</dbReference>
<dbReference type="Gene3D" id="4.10.60.10">
    <property type="entry name" value="Zinc finger, CCHC-type"/>
    <property type="match status" value="1"/>
</dbReference>
<gene>
    <name evidence="3" type="ORF">EMPS_07972</name>
</gene>
<dbReference type="PANTHER" id="PTHR33223">
    <property type="entry name" value="CCHC-TYPE DOMAIN-CONTAINING PROTEIN"/>
    <property type="match status" value="1"/>
</dbReference>
<keyword evidence="1" id="KW-0863">Zinc-finger</keyword>
<proteinExistence type="predicted"/>
<dbReference type="InterPro" id="IPR001878">
    <property type="entry name" value="Znf_CCHC"/>
</dbReference>
<name>A0A9P3HFA4_9FUNG</name>
<evidence type="ECO:0000313" key="4">
    <source>
        <dbReference type="Proteomes" id="UP000827284"/>
    </source>
</evidence>
<dbReference type="GO" id="GO:0008270">
    <property type="term" value="F:zinc ion binding"/>
    <property type="evidence" value="ECO:0007669"/>
    <property type="project" value="UniProtKB-KW"/>
</dbReference>
<evidence type="ECO:0000256" key="1">
    <source>
        <dbReference type="PROSITE-ProRule" id="PRU00047"/>
    </source>
</evidence>
<organism evidence="3 4">
    <name type="scientific">Entomortierella parvispora</name>
    <dbReference type="NCBI Taxonomy" id="205924"/>
    <lineage>
        <taxon>Eukaryota</taxon>
        <taxon>Fungi</taxon>
        <taxon>Fungi incertae sedis</taxon>
        <taxon>Mucoromycota</taxon>
        <taxon>Mortierellomycotina</taxon>
        <taxon>Mortierellomycetes</taxon>
        <taxon>Mortierellales</taxon>
        <taxon>Mortierellaceae</taxon>
        <taxon>Entomortierella</taxon>
    </lineage>
</organism>
<dbReference type="InterPro" id="IPR036875">
    <property type="entry name" value="Znf_CCHC_sf"/>
</dbReference>
<dbReference type="GO" id="GO:0003676">
    <property type="term" value="F:nucleic acid binding"/>
    <property type="evidence" value="ECO:0007669"/>
    <property type="project" value="InterPro"/>
</dbReference>
<feature type="domain" description="CCHC-type" evidence="2">
    <location>
        <begin position="243"/>
        <end position="258"/>
    </location>
</feature>
<comment type="caution">
    <text evidence="3">The sequence shown here is derived from an EMBL/GenBank/DDBJ whole genome shotgun (WGS) entry which is preliminary data.</text>
</comment>
<dbReference type="PROSITE" id="PS50158">
    <property type="entry name" value="ZF_CCHC"/>
    <property type="match status" value="1"/>
</dbReference>
<dbReference type="Proteomes" id="UP000827284">
    <property type="component" value="Unassembled WGS sequence"/>
</dbReference>
<evidence type="ECO:0000259" key="2">
    <source>
        <dbReference type="PROSITE" id="PS50158"/>
    </source>
</evidence>
<dbReference type="InterPro" id="IPR045358">
    <property type="entry name" value="Ty3_capsid"/>
</dbReference>
<evidence type="ECO:0000313" key="3">
    <source>
        <dbReference type="EMBL" id="GJJ75614.1"/>
    </source>
</evidence>
<dbReference type="OrthoDB" id="2380348at2759"/>
<reference evidence="3" key="1">
    <citation type="submission" date="2021-11" db="EMBL/GenBank/DDBJ databases">
        <authorList>
            <person name="Herlambang A."/>
            <person name="Guo Y."/>
            <person name="Takashima Y."/>
            <person name="Nishizawa T."/>
        </authorList>
    </citation>
    <scope>NUCLEOTIDE SEQUENCE</scope>
    <source>
        <strain evidence="3">E1425</strain>
    </source>
</reference>
<dbReference type="SUPFAM" id="SSF57756">
    <property type="entry name" value="Retrovirus zinc finger-like domains"/>
    <property type="match status" value="1"/>
</dbReference>
<dbReference type="Pfam" id="PF19259">
    <property type="entry name" value="Ty3_capsid"/>
    <property type="match status" value="1"/>
</dbReference>
<protein>
    <recommendedName>
        <fullName evidence="2">CCHC-type domain-containing protein</fullName>
    </recommendedName>
</protein>
<dbReference type="AlphaFoldDB" id="A0A9P3HFA4"/>